<evidence type="ECO:0000313" key="4">
    <source>
        <dbReference type="Proteomes" id="UP000184032"/>
    </source>
</evidence>
<evidence type="ECO:0000256" key="2">
    <source>
        <dbReference type="ARBA" id="ARBA00025626"/>
    </source>
</evidence>
<evidence type="ECO:0000256" key="1">
    <source>
        <dbReference type="ARBA" id="ARBA00023118"/>
    </source>
</evidence>
<protein>
    <submittedName>
        <fullName evidence="3">CRISPR-associated autoregulator, Cst2 family</fullName>
    </submittedName>
</protein>
<dbReference type="STRING" id="1120995.SAMN02745245_01654"/>
<accession>A0A1M5U4P9</accession>
<dbReference type="GO" id="GO:0051607">
    <property type="term" value="P:defense response to virus"/>
    <property type="evidence" value="ECO:0007669"/>
    <property type="project" value="UniProtKB-KW"/>
</dbReference>
<dbReference type="InterPro" id="IPR013414">
    <property type="entry name" value="Cas7/Cst2/DevR_sub_I-B/Tneap"/>
</dbReference>
<keyword evidence="4" id="KW-1185">Reference proteome</keyword>
<keyword evidence="1" id="KW-0051">Antiviral defense</keyword>
<gene>
    <name evidence="3" type="ORF">SAMN02745245_01654</name>
</gene>
<dbReference type="NCBIfam" id="TIGR02585">
    <property type="entry name" value="cas_Cst2_DevR"/>
    <property type="match status" value="1"/>
</dbReference>
<dbReference type="Proteomes" id="UP000184032">
    <property type="component" value="Unassembled WGS sequence"/>
</dbReference>
<dbReference type="EMBL" id="FQXI01000014">
    <property type="protein sequence ID" value="SHH58065.1"/>
    <property type="molecule type" value="Genomic_DNA"/>
</dbReference>
<dbReference type="InterPro" id="IPR010154">
    <property type="entry name" value="CRISPR-assoc_Cas7/Cst2/DevR"/>
</dbReference>
<dbReference type="Pfam" id="PF01905">
    <property type="entry name" value="DevR"/>
    <property type="match status" value="1"/>
</dbReference>
<sequence>MMIEKMMEEKIMINKGLTISIIFQAESANYGEGIGNVTSLKKLSRGAGDQYTYISRQALRYNIVNQMGVDNTPIGVDGSVLQFDKEAMIDEYPEIDLFGYMKTGKDTKTRSAIARLSNAVSLETFKGDLDFLTNKGLLDRYTKTNKKDGGNIAQSEIHRSYYAYTITVDLDQVGIDKNEDIEIDNEEKANRIEKLLNTIRYLYRDIKGRREDLSPLFVIGGVYDIKNPLFYNALDVKNNEVVLERIKSVLSDAKIKEQTQIGLVKGVFDNTKEIEDSLNTIEINEFFSNLKNKVRQYYESN</sequence>
<organism evidence="3 4">
    <name type="scientific">Anaerosphaera aminiphila DSM 21120</name>
    <dbReference type="NCBI Taxonomy" id="1120995"/>
    <lineage>
        <taxon>Bacteria</taxon>
        <taxon>Bacillati</taxon>
        <taxon>Bacillota</taxon>
        <taxon>Tissierellia</taxon>
        <taxon>Tissierellales</taxon>
        <taxon>Peptoniphilaceae</taxon>
        <taxon>Anaerosphaera</taxon>
    </lineage>
</organism>
<reference evidence="3 4" key="1">
    <citation type="submission" date="2016-11" db="EMBL/GenBank/DDBJ databases">
        <authorList>
            <person name="Jaros S."/>
            <person name="Januszkiewicz K."/>
            <person name="Wedrychowicz H."/>
        </authorList>
    </citation>
    <scope>NUCLEOTIDE SEQUENCE [LARGE SCALE GENOMIC DNA]</scope>
    <source>
        <strain evidence="3 4">DSM 21120</strain>
    </source>
</reference>
<name>A0A1M5U4P9_9FIRM</name>
<proteinExistence type="predicted"/>
<dbReference type="NCBIfam" id="TIGR01875">
    <property type="entry name" value="cas_MJ0381"/>
    <property type="match status" value="1"/>
</dbReference>
<dbReference type="RefSeq" id="WP_234945653.1">
    <property type="nucleotide sequence ID" value="NZ_FQXI01000014.1"/>
</dbReference>
<evidence type="ECO:0000313" key="3">
    <source>
        <dbReference type="EMBL" id="SHH58065.1"/>
    </source>
</evidence>
<dbReference type="AlphaFoldDB" id="A0A1M5U4P9"/>
<comment type="function">
    <text evidence="2">CRISPR (clustered regularly interspaced short palindromic repeat) is an adaptive immune system that provides protection against mobile genetic elements (viruses, transposable elements and conjugative plasmids). CRISPR clusters contain spacers, sequences complementary to antecedent mobile elements, and target invading nucleic acids. CRISPR clusters are transcribed and processed into CRISPR RNA (crRNA).</text>
</comment>